<keyword evidence="1" id="KW-1133">Transmembrane helix</keyword>
<dbReference type="InterPro" id="IPR019235">
    <property type="entry name" value="DUF2178_TM"/>
</dbReference>
<feature type="transmembrane region" description="Helical" evidence="1">
    <location>
        <begin position="7"/>
        <end position="30"/>
    </location>
</feature>
<feature type="transmembrane region" description="Helical" evidence="1">
    <location>
        <begin position="86"/>
        <end position="103"/>
    </location>
</feature>
<gene>
    <name evidence="2" type="ORF">G3569_06310</name>
</gene>
<name>A0A6M1T1U5_9BACT</name>
<evidence type="ECO:0000256" key="1">
    <source>
        <dbReference type="SAM" id="Phobius"/>
    </source>
</evidence>
<comment type="caution">
    <text evidence="2">The sequence shown here is derived from an EMBL/GenBank/DDBJ whole genome shotgun (WGS) entry which is preliminary data.</text>
</comment>
<dbReference type="AlphaFoldDB" id="A0A6M1T1U5"/>
<protein>
    <submittedName>
        <fullName evidence="2">Uncharacterized protein</fullName>
    </submittedName>
</protein>
<feature type="transmembrane region" description="Helical" evidence="1">
    <location>
        <begin position="115"/>
        <end position="134"/>
    </location>
</feature>
<dbReference type="Proteomes" id="UP000479132">
    <property type="component" value="Unassembled WGS sequence"/>
</dbReference>
<dbReference type="RefSeq" id="WP_165267203.1">
    <property type="nucleotide sequence ID" value="NZ_JAALLS010000006.1"/>
</dbReference>
<keyword evidence="1" id="KW-0812">Transmembrane</keyword>
<dbReference type="EMBL" id="JAALLS010000006">
    <property type="protein sequence ID" value="NGP87959.1"/>
    <property type="molecule type" value="Genomic_DNA"/>
</dbReference>
<dbReference type="Pfam" id="PF09946">
    <property type="entry name" value="DUF2178"/>
    <property type="match status" value="1"/>
</dbReference>
<reference evidence="2 3" key="1">
    <citation type="submission" date="2020-02" db="EMBL/GenBank/DDBJ databases">
        <title>Aliifodinibius halophilus 2W32, complete genome.</title>
        <authorList>
            <person name="Li Y."/>
            <person name="Wu S."/>
        </authorList>
    </citation>
    <scope>NUCLEOTIDE SEQUENCE [LARGE SCALE GENOMIC DNA]</scope>
    <source>
        <strain evidence="2 3">2W32</strain>
    </source>
</reference>
<evidence type="ECO:0000313" key="2">
    <source>
        <dbReference type="EMBL" id="NGP87959.1"/>
    </source>
</evidence>
<accession>A0A6M1T1U5</accession>
<organism evidence="2 3">
    <name type="scientific">Fodinibius halophilus</name>
    <dbReference type="NCBI Taxonomy" id="1736908"/>
    <lineage>
        <taxon>Bacteria</taxon>
        <taxon>Pseudomonadati</taxon>
        <taxon>Balneolota</taxon>
        <taxon>Balneolia</taxon>
        <taxon>Balneolales</taxon>
        <taxon>Balneolaceae</taxon>
        <taxon>Fodinibius</taxon>
    </lineage>
</organism>
<keyword evidence="3" id="KW-1185">Reference proteome</keyword>
<feature type="transmembrane region" description="Helical" evidence="1">
    <location>
        <begin position="36"/>
        <end position="58"/>
    </location>
</feature>
<keyword evidence="1" id="KW-0472">Membrane</keyword>
<sequence length="150" mass="17105">MSKKEIYAWSSLASSIVLLGLYLTAVFGWPTSLEEHAGYITGLFWKVLAIAVVVELLIEVLKEFNSTEVFEDERDEKIQAKGYKNAYYFLMGSIIVLAFNMFLNNLGQEVFEDQLVLTVPVLSLHLLIIIFFMADITKAGTQIYYYRKGI</sequence>
<proteinExistence type="predicted"/>
<evidence type="ECO:0000313" key="3">
    <source>
        <dbReference type="Proteomes" id="UP000479132"/>
    </source>
</evidence>